<organism evidence="3 4">
    <name type="scientific">Oceanipulchritudo coccoides</name>
    <dbReference type="NCBI Taxonomy" id="2706888"/>
    <lineage>
        <taxon>Bacteria</taxon>
        <taxon>Pseudomonadati</taxon>
        <taxon>Verrucomicrobiota</taxon>
        <taxon>Opitutia</taxon>
        <taxon>Puniceicoccales</taxon>
        <taxon>Oceanipulchritudinaceae</taxon>
        <taxon>Oceanipulchritudo</taxon>
    </lineage>
</organism>
<keyword evidence="4" id="KW-1185">Reference proteome</keyword>
<accession>A0A6B2M0M0</accession>
<feature type="domain" description="Rhamnogalacturonase A/B/Epimerase-like pectate lyase" evidence="2">
    <location>
        <begin position="31"/>
        <end position="93"/>
    </location>
</feature>
<dbReference type="Pfam" id="PF12708">
    <property type="entry name" value="Pect-lyase_RHGA_epim"/>
    <property type="match status" value="1"/>
</dbReference>
<proteinExistence type="predicted"/>
<dbReference type="InterPro" id="IPR012334">
    <property type="entry name" value="Pectin_lyas_fold"/>
</dbReference>
<evidence type="ECO:0000313" key="4">
    <source>
        <dbReference type="Proteomes" id="UP000478417"/>
    </source>
</evidence>
<gene>
    <name evidence="3" type="ORF">G0Q06_03860</name>
</gene>
<comment type="caution">
    <text evidence="3">The sequence shown here is derived from an EMBL/GenBank/DDBJ whole genome shotgun (WGS) entry which is preliminary data.</text>
</comment>
<name>A0A6B2M0M0_9BACT</name>
<dbReference type="AlphaFoldDB" id="A0A6B2M0M0"/>
<feature type="chain" id="PRO_5025562736" description="Rhamnogalacturonase A/B/Epimerase-like pectate lyase domain-containing protein" evidence="1">
    <location>
        <begin position="25"/>
        <end position="438"/>
    </location>
</feature>
<dbReference type="Gene3D" id="2.160.20.10">
    <property type="entry name" value="Single-stranded right-handed beta-helix, Pectin lyase-like"/>
    <property type="match status" value="1"/>
</dbReference>
<keyword evidence="1" id="KW-0732">Signal</keyword>
<evidence type="ECO:0000259" key="2">
    <source>
        <dbReference type="Pfam" id="PF12708"/>
    </source>
</evidence>
<sequence length="438" mass="48125">MNKRKLIAHLLILVLAGLPGYAIGSTPPTQINAKDFGAAGNGEKDDTKAIQAALHAAAKGNGVCYLPEGRYRLDGSLTVPDGVTLRGSYESIPHPQHPVGTVLYIYGGKGDENAKPAITLKFNATITRLMIHYPEQQAPPNVIPYPWTIQIDGEMCQVVDVAMTNPYKMIDAGTKVNELHYLRNIFACPLKIGVYVDQCYDVGRMENIHLNPNLWKRIGLDPKLPAPPADYEGSEDSYWNEMLIPYLKANLIGFKIGKTDWEYISNCFVIFAKIGFLFDDFGHRPGNALVVQSGGDVGPVAVQINQVQPHAGVQFVNCQFMGTVKIGPENKGPVKISNSGFWVIKDTPEQIVQEGASTLIVNGCHFYNWDMLEEGLPCIRATNGRMILTGSEFMQPSKKLISLEGDFIAGTITGCLFRNDQISNTSNAEVEMFANVFE</sequence>
<feature type="signal peptide" evidence="1">
    <location>
        <begin position="1"/>
        <end position="24"/>
    </location>
</feature>
<dbReference type="EMBL" id="JAAGNX010000001">
    <property type="protein sequence ID" value="NDV61577.1"/>
    <property type="molecule type" value="Genomic_DNA"/>
</dbReference>
<dbReference type="InterPro" id="IPR024535">
    <property type="entry name" value="RHGA/B-epi-like_pectate_lyase"/>
</dbReference>
<protein>
    <recommendedName>
        <fullName evidence="2">Rhamnogalacturonase A/B/Epimerase-like pectate lyase domain-containing protein</fullName>
    </recommendedName>
</protein>
<dbReference type="InterPro" id="IPR011050">
    <property type="entry name" value="Pectin_lyase_fold/virulence"/>
</dbReference>
<dbReference type="RefSeq" id="WP_163962641.1">
    <property type="nucleotide sequence ID" value="NZ_JAAGNX010000001.1"/>
</dbReference>
<evidence type="ECO:0000313" key="3">
    <source>
        <dbReference type="EMBL" id="NDV61577.1"/>
    </source>
</evidence>
<dbReference type="SUPFAM" id="SSF51126">
    <property type="entry name" value="Pectin lyase-like"/>
    <property type="match status" value="1"/>
</dbReference>
<evidence type="ECO:0000256" key="1">
    <source>
        <dbReference type="SAM" id="SignalP"/>
    </source>
</evidence>
<reference evidence="3 4" key="1">
    <citation type="submission" date="2020-02" db="EMBL/GenBank/DDBJ databases">
        <title>Albibacoteraceae fam. nov., the first described family within the subdivision 4 Verrucomicrobia.</title>
        <authorList>
            <person name="Xi F."/>
        </authorList>
    </citation>
    <scope>NUCLEOTIDE SEQUENCE [LARGE SCALE GENOMIC DNA]</scope>
    <source>
        <strain evidence="3 4">CK1056</strain>
    </source>
</reference>
<dbReference type="Proteomes" id="UP000478417">
    <property type="component" value="Unassembled WGS sequence"/>
</dbReference>